<dbReference type="Proteomes" id="UP000440578">
    <property type="component" value="Unassembled WGS sequence"/>
</dbReference>
<evidence type="ECO:0000256" key="2">
    <source>
        <dbReference type="ARBA" id="ARBA00022692"/>
    </source>
</evidence>
<evidence type="ECO:0000313" key="10">
    <source>
        <dbReference type="Proteomes" id="UP000440578"/>
    </source>
</evidence>
<evidence type="ECO:0000256" key="7">
    <source>
        <dbReference type="SAM" id="Phobius"/>
    </source>
</evidence>
<comment type="caution">
    <text evidence="9">The sequence shown here is derived from an EMBL/GenBank/DDBJ whole genome shotgun (WGS) entry which is preliminary data.</text>
</comment>
<evidence type="ECO:0000256" key="5">
    <source>
        <dbReference type="ARBA" id="ARBA00023136"/>
    </source>
</evidence>
<keyword evidence="10" id="KW-1185">Reference proteome</keyword>
<protein>
    <submittedName>
        <fullName evidence="9">Transmembrane protein 41A</fullName>
    </submittedName>
</protein>
<dbReference type="PANTHER" id="PTHR43220:SF21">
    <property type="entry name" value="TRANSMEMBRANE PROTEIN 41A"/>
    <property type="match status" value="1"/>
</dbReference>
<dbReference type="OrthoDB" id="3364966at2759"/>
<evidence type="ECO:0000256" key="1">
    <source>
        <dbReference type="ARBA" id="ARBA00004141"/>
    </source>
</evidence>
<proteinExistence type="inferred from homology"/>
<evidence type="ECO:0000259" key="8">
    <source>
        <dbReference type="Pfam" id="PF09335"/>
    </source>
</evidence>
<keyword evidence="4 7" id="KW-1133">Transmembrane helix</keyword>
<dbReference type="AlphaFoldDB" id="A0A6A4VU82"/>
<feature type="transmembrane region" description="Helical" evidence="7">
    <location>
        <begin position="81"/>
        <end position="108"/>
    </location>
</feature>
<feature type="domain" description="VTT" evidence="8">
    <location>
        <begin position="2"/>
        <end position="116"/>
    </location>
</feature>
<accession>A0A6A4VU82</accession>
<comment type="similarity">
    <text evidence="6">Belongs to the TMEM41 family.</text>
</comment>
<reference evidence="9 10" key="1">
    <citation type="submission" date="2019-07" db="EMBL/GenBank/DDBJ databases">
        <title>Draft genome assembly of a fouling barnacle, Amphibalanus amphitrite (Darwin, 1854): The first reference genome for Thecostraca.</title>
        <authorList>
            <person name="Kim W."/>
        </authorList>
    </citation>
    <scope>NUCLEOTIDE SEQUENCE [LARGE SCALE GENOMIC DNA]</scope>
    <source>
        <strain evidence="9">SNU_AA5</strain>
        <tissue evidence="9">Soma without cirri and trophi</tissue>
    </source>
</reference>
<keyword evidence="3" id="KW-0732">Signal</keyword>
<sequence>MFLNVLGGALYGALEGWMLCCALTTLGACNCYLLAKYCCRHLLLRYFKRRIVELTDTVHRNRHQLLYFLLFIRIFPMTPNWFVNMASPIVGVPLHMFCFSVFVGLMPYNFICVEAGNVLGTLSSLDDLFSKATLLKLLFLAFIMLLPSLYKRSRRQRHGFANLDLSSSYIL</sequence>
<dbReference type="PANTHER" id="PTHR43220">
    <property type="match status" value="1"/>
</dbReference>
<feature type="transmembrane region" description="Helical" evidence="7">
    <location>
        <begin position="16"/>
        <end position="35"/>
    </location>
</feature>
<gene>
    <name evidence="9" type="primary">Tmem41a</name>
    <name evidence="9" type="ORF">FJT64_005367</name>
</gene>
<evidence type="ECO:0000313" key="9">
    <source>
        <dbReference type="EMBL" id="KAF0297203.1"/>
    </source>
</evidence>
<evidence type="ECO:0000256" key="4">
    <source>
        <dbReference type="ARBA" id="ARBA00022989"/>
    </source>
</evidence>
<evidence type="ECO:0000256" key="6">
    <source>
        <dbReference type="ARBA" id="ARBA00025797"/>
    </source>
</evidence>
<dbReference type="InterPro" id="IPR032816">
    <property type="entry name" value="VTT_dom"/>
</dbReference>
<evidence type="ECO:0000256" key="3">
    <source>
        <dbReference type="ARBA" id="ARBA00022729"/>
    </source>
</evidence>
<name>A0A6A4VU82_AMPAM</name>
<dbReference type="GO" id="GO:0016020">
    <property type="term" value="C:membrane"/>
    <property type="evidence" value="ECO:0007669"/>
    <property type="project" value="UniProtKB-SubCell"/>
</dbReference>
<dbReference type="InterPro" id="IPR045014">
    <property type="entry name" value="TM41A/B"/>
</dbReference>
<dbReference type="EMBL" id="VIIS01001505">
    <property type="protein sequence ID" value="KAF0297203.1"/>
    <property type="molecule type" value="Genomic_DNA"/>
</dbReference>
<comment type="subcellular location">
    <subcellularLocation>
        <location evidence="1">Membrane</location>
        <topology evidence="1">Multi-pass membrane protein</topology>
    </subcellularLocation>
</comment>
<keyword evidence="2 7" id="KW-0812">Transmembrane</keyword>
<keyword evidence="5 7" id="KW-0472">Membrane</keyword>
<dbReference type="Pfam" id="PF09335">
    <property type="entry name" value="VTT_dom"/>
    <property type="match status" value="1"/>
</dbReference>
<organism evidence="9 10">
    <name type="scientific">Amphibalanus amphitrite</name>
    <name type="common">Striped barnacle</name>
    <name type="synonym">Balanus amphitrite</name>
    <dbReference type="NCBI Taxonomy" id="1232801"/>
    <lineage>
        <taxon>Eukaryota</taxon>
        <taxon>Metazoa</taxon>
        <taxon>Ecdysozoa</taxon>
        <taxon>Arthropoda</taxon>
        <taxon>Crustacea</taxon>
        <taxon>Multicrustacea</taxon>
        <taxon>Cirripedia</taxon>
        <taxon>Thoracica</taxon>
        <taxon>Thoracicalcarea</taxon>
        <taxon>Balanomorpha</taxon>
        <taxon>Balanoidea</taxon>
        <taxon>Balanidae</taxon>
        <taxon>Amphibalaninae</taxon>
        <taxon>Amphibalanus</taxon>
    </lineage>
</organism>
<feature type="transmembrane region" description="Helical" evidence="7">
    <location>
        <begin position="128"/>
        <end position="150"/>
    </location>
</feature>